<dbReference type="InterPro" id="IPR008919">
    <property type="entry name" value="Retrov_capsid_N"/>
</dbReference>
<dbReference type="InterPro" id="IPR003036">
    <property type="entry name" value="Gag_P30"/>
</dbReference>
<evidence type="ECO:0000313" key="5">
    <source>
        <dbReference type="Proteomes" id="UP000694413"/>
    </source>
</evidence>
<feature type="compositionally biased region" description="Basic and acidic residues" evidence="2">
    <location>
        <begin position="313"/>
        <end position="328"/>
    </location>
</feature>
<dbReference type="Gene3D" id="4.10.60.10">
    <property type="entry name" value="Zinc finger, CCHC-type"/>
    <property type="match status" value="1"/>
</dbReference>
<feature type="compositionally biased region" description="Basic and acidic residues" evidence="2">
    <location>
        <begin position="340"/>
        <end position="363"/>
    </location>
</feature>
<reference evidence="4" key="2">
    <citation type="submission" date="2025-09" db="UniProtKB">
        <authorList>
            <consortium name="Ensembl"/>
        </authorList>
    </citation>
    <scope>IDENTIFICATION</scope>
</reference>
<dbReference type="SMART" id="SM00343">
    <property type="entry name" value="ZnF_C2HC"/>
    <property type="match status" value="1"/>
</dbReference>
<feature type="compositionally biased region" description="Basic and acidic residues" evidence="2">
    <location>
        <begin position="370"/>
        <end position="379"/>
    </location>
</feature>
<evidence type="ECO:0000313" key="4">
    <source>
        <dbReference type="Ensembl" id="ENSZALP00000000844.1"/>
    </source>
</evidence>
<dbReference type="Proteomes" id="UP000694413">
    <property type="component" value="Unassembled WGS sequence"/>
</dbReference>
<dbReference type="Ensembl" id="ENSZALT00000001478.1">
    <property type="protein sequence ID" value="ENSZALP00000000844.1"/>
    <property type="gene ID" value="ENSZALG00000000983.1"/>
</dbReference>
<dbReference type="PANTHER" id="PTHR33166">
    <property type="entry name" value="GAG_P30 DOMAIN-CONTAINING PROTEIN"/>
    <property type="match status" value="1"/>
</dbReference>
<evidence type="ECO:0000259" key="3">
    <source>
        <dbReference type="PROSITE" id="PS50158"/>
    </source>
</evidence>
<keyword evidence="1" id="KW-0862">Zinc</keyword>
<name>A0A8D2M2Q9_ZONAL</name>
<dbReference type="InterPro" id="IPR036946">
    <property type="entry name" value="G_retro_matrix_sf"/>
</dbReference>
<dbReference type="GO" id="GO:0003676">
    <property type="term" value="F:nucleic acid binding"/>
    <property type="evidence" value="ECO:0007669"/>
    <property type="project" value="InterPro"/>
</dbReference>
<dbReference type="InterPro" id="IPR010999">
    <property type="entry name" value="Retrovr_matrix"/>
</dbReference>
<dbReference type="InterPro" id="IPR050462">
    <property type="entry name" value="Retroviral_Gag-Pol_poly"/>
</dbReference>
<reference evidence="4" key="1">
    <citation type="submission" date="2025-08" db="UniProtKB">
        <authorList>
            <consortium name="Ensembl"/>
        </authorList>
    </citation>
    <scope>IDENTIFICATION</scope>
</reference>
<dbReference type="GO" id="GO:0019068">
    <property type="term" value="P:virion assembly"/>
    <property type="evidence" value="ECO:0007669"/>
    <property type="project" value="InterPro"/>
</dbReference>
<sequence>MGGQQSKDVNMKTPLGCILKHWKDLGGIPGGNISKKTLLKYCTQWWPLYKLDDNEKWPPVGTTNYSTILQLMLFLCRLNKWDEVMYADMFFTLRNKPEWQKECGVNVAPQDPLVLALEKDKKGSKPKERCCDACSIGQQCLKLTRRDSRKESEISLWEYHPFAPGREGPLPRPKEEQGEPSPLKELDRWWKSKFGHSPQRLDNSWEEGTPLKSGIDERKSSPQGLDSPQGSRSYMDADSPPRLEVEGEEGSPSGAESRRETRSLPELSPYGDNNTSRSGGICRMETSTPRTGDKSNSLGSDVSKLRGNVSELRYSEKNDNETCEREAENNSQKLNIIIQIEDKRDVGRAEDERDSSPGQDRSRQIRKGRQTQDENRMDCVIEIGGENEEEEGGKRKDKRKNREDIEAQEEDPGEEISHSYYTRSVARGGAKQREEGNHTIAPLRQLMPMVGERTRVKVPFSTSDLNNWRDEARNFRRNPEGVAKRFELMAKNLDIDWEDIEVMLSELTDTERELVLETGKRHAQVLSGRLEDNFPSSKPEWDPGNAEHYQRLVQYRKLIAMGLRNAIPKAINWSVLYNIRQGKDKTPSEFLDRLRAVMTQYTPLDPATEEGKQHLLGLMMGQSNPDIRKKLQKLEHPANKNLETLLNEAWKVYNNRETEEKTKEDRRIARVVAVAVAAQKTGYSEPGTRGRGRGNPVGGRGRLQPHPTRVGPNQCAYCLQMGHWKRECPQL</sequence>
<dbReference type="AlphaFoldDB" id="A0A8D2M2Q9"/>
<keyword evidence="5" id="KW-1185">Reference proteome</keyword>
<organism evidence="4 5">
    <name type="scientific">Zonotrichia albicollis</name>
    <name type="common">White-throated sparrow</name>
    <name type="synonym">Fringilla albicollis</name>
    <dbReference type="NCBI Taxonomy" id="44394"/>
    <lineage>
        <taxon>Eukaryota</taxon>
        <taxon>Metazoa</taxon>
        <taxon>Chordata</taxon>
        <taxon>Craniata</taxon>
        <taxon>Vertebrata</taxon>
        <taxon>Euteleostomi</taxon>
        <taxon>Archelosauria</taxon>
        <taxon>Archosauria</taxon>
        <taxon>Dinosauria</taxon>
        <taxon>Saurischia</taxon>
        <taxon>Theropoda</taxon>
        <taxon>Coelurosauria</taxon>
        <taxon>Aves</taxon>
        <taxon>Neognathae</taxon>
        <taxon>Neoaves</taxon>
        <taxon>Telluraves</taxon>
        <taxon>Australaves</taxon>
        <taxon>Passeriformes</taxon>
        <taxon>Passerellidae</taxon>
        <taxon>Zonotrichia</taxon>
    </lineage>
</organism>
<dbReference type="SUPFAM" id="SSF47943">
    <property type="entry name" value="Retrovirus capsid protein, N-terminal core domain"/>
    <property type="match status" value="1"/>
</dbReference>
<dbReference type="InterPro" id="IPR001878">
    <property type="entry name" value="Znf_CCHC"/>
</dbReference>
<dbReference type="Pfam" id="PF02093">
    <property type="entry name" value="Gag_p30"/>
    <property type="match status" value="1"/>
</dbReference>
<dbReference type="SUPFAM" id="SSF47836">
    <property type="entry name" value="Retroviral matrix proteins"/>
    <property type="match status" value="1"/>
</dbReference>
<protein>
    <recommendedName>
        <fullName evidence="3">CCHC-type domain-containing protein</fullName>
    </recommendedName>
</protein>
<dbReference type="GO" id="GO:0008270">
    <property type="term" value="F:zinc ion binding"/>
    <property type="evidence" value="ECO:0007669"/>
    <property type="project" value="UniProtKB-KW"/>
</dbReference>
<accession>A0A8D2M2Q9</accession>
<evidence type="ECO:0000256" key="1">
    <source>
        <dbReference type="PROSITE-ProRule" id="PRU00047"/>
    </source>
</evidence>
<dbReference type="SUPFAM" id="SSF57756">
    <property type="entry name" value="Retrovirus zinc finger-like domains"/>
    <property type="match status" value="1"/>
</dbReference>
<feature type="region of interest" description="Disordered" evidence="2">
    <location>
        <begin position="160"/>
        <end position="439"/>
    </location>
</feature>
<dbReference type="Gene3D" id="1.10.375.10">
    <property type="entry name" value="Human Immunodeficiency Virus Type 1 Capsid Protein"/>
    <property type="match status" value="1"/>
</dbReference>
<dbReference type="Gene3D" id="1.10.150.180">
    <property type="entry name" value="Gamma-retroviral matrix domain"/>
    <property type="match status" value="1"/>
</dbReference>
<feature type="domain" description="CCHC-type" evidence="3">
    <location>
        <begin position="715"/>
        <end position="730"/>
    </location>
</feature>
<feature type="region of interest" description="Disordered" evidence="2">
    <location>
        <begin position="681"/>
        <end position="708"/>
    </location>
</feature>
<keyword evidence="1" id="KW-0479">Metal-binding</keyword>
<proteinExistence type="predicted"/>
<dbReference type="PROSITE" id="PS50158">
    <property type="entry name" value="ZF_CCHC"/>
    <property type="match status" value="1"/>
</dbReference>
<dbReference type="InterPro" id="IPR036875">
    <property type="entry name" value="Znf_CCHC_sf"/>
</dbReference>
<keyword evidence="1" id="KW-0863">Zinc-finger</keyword>
<feature type="compositionally biased region" description="Polar residues" evidence="2">
    <location>
        <begin position="221"/>
        <end position="232"/>
    </location>
</feature>
<evidence type="ECO:0000256" key="2">
    <source>
        <dbReference type="SAM" id="MobiDB-lite"/>
    </source>
</evidence>
<feature type="compositionally biased region" description="Basic and acidic residues" evidence="2">
    <location>
        <begin position="172"/>
        <end position="190"/>
    </location>
</feature>
<feature type="compositionally biased region" description="Polar residues" evidence="2">
    <location>
        <begin position="285"/>
        <end position="300"/>
    </location>
</feature>